<sequence>MRLLLTLALDGLAKKMMDGIFNWLAEMEAGGFPRGRGVVADGSALCLSNDS</sequence>
<organism evidence="1 2">
    <name type="scientific">Rhodohalobacter sulfatireducens</name>
    <dbReference type="NCBI Taxonomy" id="2911366"/>
    <lineage>
        <taxon>Bacteria</taxon>
        <taxon>Pseudomonadati</taxon>
        <taxon>Balneolota</taxon>
        <taxon>Balneolia</taxon>
        <taxon>Balneolales</taxon>
        <taxon>Balneolaceae</taxon>
        <taxon>Rhodohalobacter</taxon>
    </lineage>
</organism>
<accession>A0ABS9K8Y3</accession>
<reference evidence="1" key="2">
    <citation type="submission" date="2024-05" db="EMBL/GenBank/DDBJ databases">
        <title>Rhodohalobacter halophilus gen. nov., sp. nov., a moderately halophilic member of the family Balneolaceae.</title>
        <authorList>
            <person name="Xia J."/>
        </authorList>
    </citation>
    <scope>NUCLEOTIDE SEQUENCE</scope>
    <source>
        <strain evidence="1">WB101</strain>
    </source>
</reference>
<dbReference type="Proteomes" id="UP001165366">
    <property type="component" value="Unassembled WGS sequence"/>
</dbReference>
<evidence type="ECO:0000313" key="1">
    <source>
        <dbReference type="EMBL" id="MCG2587307.1"/>
    </source>
</evidence>
<reference evidence="1" key="1">
    <citation type="submission" date="2022-01" db="EMBL/GenBank/DDBJ databases">
        <authorList>
            <person name="Wang Y."/>
        </authorList>
    </citation>
    <scope>NUCLEOTIDE SEQUENCE</scope>
    <source>
        <strain evidence="1">WB101</strain>
    </source>
</reference>
<comment type="caution">
    <text evidence="1">The sequence shown here is derived from an EMBL/GenBank/DDBJ whole genome shotgun (WGS) entry which is preliminary data.</text>
</comment>
<proteinExistence type="predicted"/>
<protein>
    <submittedName>
        <fullName evidence="1">Uncharacterized protein</fullName>
    </submittedName>
</protein>
<evidence type="ECO:0000313" key="2">
    <source>
        <dbReference type="Proteomes" id="UP001165366"/>
    </source>
</evidence>
<dbReference type="EMBL" id="JAKLWS010000001">
    <property type="protein sequence ID" value="MCG2587307.1"/>
    <property type="molecule type" value="Genomic_DNA"/>
</dbReference>
<keyword evidence="2" id="KW-1185">Reference proteome</keyword>
<dbReference type="RefSeq" id="WP_237852147.1">
    <property type="nucleotide sequence ID" value="NZ_JAKLWS010000001.1"/>
</dbReference>
<gene>
    <name evidence="1" type="ORF">L6773_01930</name>
</gene>
<name>A0ABS9K8Y3_9BACT</name>